<sequence length="447" mass="51728">FFSVLQTVLETLLPKGTMLMEIFWYYMESRKEVIATTLFDANDTQDRIALLRICNGLTDRYYERNSAGKYDSYEKDSFHDVFQARVRAFVATVFNFDDATGLNKLLVLAGRTNRNPPFPASKSSDSQLLSEIMSFQRLLRDPYTFLKSPRLLASQVEYMSRISTYLLDEEAKYARVHPVRDYFDVKAAEQATALPLPDELVFVPEQYWLSGFEQTQSGERFDALLAEDKKFAVARFDDSKFRKLLLIQIFLVSCFFVELQASRKQTAVKNSTNLANPKHIFDETTPDYIAVKIQKIKREIVRLIRTWNSPLLYVLQHLGHSEEYWWSWLMDGRQKGGSVLVVAPAVREKDAEETQQKFAAMAPYKTKRYFNSHVTPQLSRRMKVPTGLELLECGASMDVDRDAEIAALQKEIKAAEDAETRRDLVEQKHILVWKKMNALRESNWLAL</sequence>
<evidence type="ECO:0000313" key="2">
    <source>
        <dbReference type="Proteomes" id="UP000268321"/>
    </source>
</evidence>
<proteinExistence type="predicted"/>
<organism evidence="1 2">
    <name type="scientific">Metschnikowia bicuspidata</name>
    <dbReference type="NCBI Taxonomy" id="27322"/>
    <lineage>
        <taxon>Eukaryota</taxon>
        <taxon>Fungi</taxon>
        <taxon>Dikarya</taxon>
        <taxon>Ascomycota</taxon>
        <taxon>Saccharomycotina</taxon>
        <taxon>Pichiomycetes</taxon>
        <taxon>Metschnikowiaceae</taxon>
        <taxon>Metschnikowia</taxon>
    </lineage>
</organism>
<evidence type="ECO:0000313" key="1">
    <source>
        <dbReference type="EMBL" id="RKP30041.1"/>
    </source>
</evidence>
<dbReference type="AlphaFoldDB" id="A0A4P9ZD38"/>
<name>A0A4P9ZD38_9ASCO</name>
<reference evidence="2" key="1">
    <citation type="journal article" date="2018" name="Nat. Microbiol.">
        <title>Leveraging single-cell genomics to expand the fungal tree of life.</title>
        <authorList>
            <person name="Ahrendt S.R."/>
            <person name="Quandt C.A."/>
            <person name="Ciobanu D."/>
            <person name="Clum A."/>
            <person name="Salamov A."/>
            <person name="Andreopoulos B."/>
            <person name="Cheng J.F."/>
            <person name="Woyke T."/>
            <person name="Pelin A."/>
            <person name="Henrissat B."/>
            <person name="Reynolds N.K."/>
            <person name="Benny G.L."/>
            <person name="Smith M.E."/>
            <person name="James T.Y."/>
            <person name="Grigoriev I.V."/>
        </authorList>
    </citation>
    <scope>NUCLEOTIDE SEQUENCE [LARGE SCALE GENOMIC DNA]</scope>
    <source>
        <strain evidence="2">Baker2002</strain>
    </source>
</reference>
<dbReference type="EMBL" id="ML004468">
    <property type="protein sequence ID" value="RKP30041.1"/>
    <property type="molecule type" value="Genomic_DNA"/>
</dbReference>
<dbReference type="OrthoDB" id="4082726at2759"/>
<dbReference type="Pfam" id="PF11957">
    <property type="entry name" value="efThoc1"/>
    <property type="match status" value="1"/>
</dbReference>
<feature type="non-terminal residue" evidence="1">
    <location>
        <position position="1"/>
    </location>
</feature>
<accession>A0A4P9ZD38</accession>
<keyword evidence="2" id="KW-1185">Reference proteome</keyword>
<protein>
    <submittedName>
        <fullName evidence="1">Uncharacterized protein</fullName>
    </submittedName>
</protein>
<gene>
    <name evidence="1" type="ORF">METBISCDRAFT_10553</name>
</gene>
<feature type="non-terminal residue" evidence="1">
    <location>
        <position position="447"/>
    </location>
</feature>
<dbReference type="Proteomes" id="UP000268321">
    <property type="component" value="Unassembled WGS sequence"/>
</dbReference>
<dbReference type="InterPro" id="IPR021861">
    <property type="entry name" value="THO_THOC1"/>
</dbReference>